<dbReference type="EMBL" id="KZ451910">
    <property type="protein sequence ID" value="PKA63194.1"/>
    <property type="molecule type" value="Genomic_DNA"/>
</dbReference>
<dbReference type="AlphaFoldDB" id="A0A2I0B5X1"/>
<keyword evidence="3" id="KW-1185">Reference proteome</keyword>
<feature type="domain" description="Maintenance of Photosystem II under High light 2 C-terminal" evidence="1">
    <location>
        <begin position="14"/>
        <end position="120"/>
    </location>
</feature>
<evidence type="ECO:0000313" key="2">
    <source>
        <dbReference type="EMBL" id="PKA63194.1"/>
    </source>
</evidence>
<dbReference type="OrthoDB" id="1924976at2759"/>
<dbReference type="PANTHER" id="PTHR35742">
    <property type="entry name" value="THYLAKOID LUMENAL 16.5 KDA PROTEIN, CHLOROPLASTIC"/>
    <property type="match status" value="1"/>
</dbReference>
<dbReference type="Pfam" id="PF20675">
    <property type="entry name" value="MPH2"/>
    <property type="match status" value="1"/>
</dbReference>
<organism evidence="2 3">
    <name type="scientific">Apostasia shenzhenica</name>
    <dbReference type="NCBI Taxonomy" id="1088818"/>
    <lineage>
        <taxon>Eukaryota</taxon>
        <taxon>Viridiplantae</taxon>
        <taxon>Streptophyta</taxon>
        <taxon>Embryophyta</taxon>
        <taxon>Tracheophyta</taxon>
        <taxon>Spermatophyta</taxon>
        <taxon>Magnoliopsida</taxon>
        <taxon>Liliopsida</taxon>
        <taxon>Asparagales</taxon>
        <taxon>Orchidaceae</taxon>
        <taxon>Apostasioideae</taxon>
        <taxon>Apostasia</taxon>
    </lineage>
</organism>
<dbReference type="InterPro" id="IPR049072">
    <property type="entry name" value="MPH2_C"/>
</dbReference>
<dbReference type="STRING" id="1088818.A0A2I0B5X1"/>
<gene>
    <name evidence="2" type="ORF">AXF42_Ash020567</name>
</gene>
<name>A0A2I0B5X1_9ASPA</name>
<protein>
    <submittedName>
        <fullName evidence="2">Thylakoid lumenal 16.5 kDa protein, chloroplastic</fullName>
    </submittedName>
</protein>
<proteinExistence type="predicted"/>
<accession>A0A2I0B5X1</accession>
<dbReference type="InterPro" id="IPR038862">
    <property type="entry name" value="MPH2"/>
</dbReference>
<sequence>MSITFIMYPLLMSGYLQELIYKLSRVGKAIDSNDFSEATSVLGSTTQADWVRNANVAFEKLTLSPEEKSVVEAFNSSLATLISSVDKHDLELSKSAFVSSASALEKWVELTGLVGLLKGL</sequence>
<reference evidence="2 3" key="1">
    <citation type="journal article" date="2017" name="Nature">
        <title>The Apostasia genome and the evolution of orchids.</title>
        <authorList>
            <person name="Zhang G.Q."/>
            <person name="Liu K.W."/>
            <person name="Li Z."/>
            <person name="Lohaus R."/>
            <person name="Hsiao Y.Y."/>
            <person name="Niu S.C."/>
            <person name="Wang J.Y."/>
            <person name="Lin Y.C."/>
            <person name="Xu Q."/>
            <person name="Chen L.J."/>
            <person name="Yoshida K."/>
            <person name="Fujiwara S."/>
            <person name="Wang Z.W."/>
            <person name="Zhang Y.Q."/>
            <person name="Mitsuda N."/>
            <person name="Wang M."/>
            <person name="Liu G.H."/>
            <person name="Pecoraro L."/>
            <person name="Huang H.X."/>
            <person name="Xiao X.J."/>
            <person name="Lin M."/>
            <person name="Wu X.Y."/>
            <person name="Wu W.L."/>
            <person name="Chen Y.Y."/>
            <person name="Chang S.B."/>
            <person name="Sakamoto S."/>
            <person name="Ohme-Takagi M."/>
            <person name="Yagi M."/>
            <person name="Zeng S.J."/>
            <person name="Shen C.Y."/>
            <person name="Yeh C.M."/>
            <person name="Luo Y.B."/>
            <person name="Tsai W.C."/>
            <person name="Van de Peer Y."/>
            <person name="Liu Z.J."/>
        </authorList>
    </citation>
    <scope>NUCLEOTIDE SEQUENCE [LARGE SCALE GENOMIC DNA]</scope>
    <source>
        <strain evidence="3">cv. Shenzhen</strain>
        <tissue evidence="2">Stem</tissue>
    </source>
</reference>
<dbReference type="GO" id="GO:0010206">
    <property type="term" value="P:photosystem II repair"/>
    <property type="evidence" value="ECO:0007669"/>
    <property type="project" value="InterPro"/>
</dbReference>
<dbReference type="PANTHER" id="PTHR35742:SF1">
    <property type="entry name" value="THYLAKOID LUMENAL 16.5 KDA PROTEIN, CHLOROPLASTIC"/>
    <property type="match status" value="1"/>
</dbReference>
<evidence type="ECO:0000259" key="1">
    <source>
        <dbReference type="Pfam" id="PF20675"/>
    </source>
</evidence>
<dbReference type="Proteomes" id="UP000236161">
    <property type="component" value="Unassembled WGS sequence"/>
</dbReference>
<evidence type="ECO:0000313" key="3">
    <source>
        <dbReference type="Proteomes" id="UP000236161"/>
    </source>
</evidence>